<dbReference type="GO" id="GO:0003676">
    <property type="term" value="F:nucleic acid binding"/>
    <property type="evidence" value="ECO:0007669"/>
    <property type="project" value="InterPro"/>
</dbReference>
<sequence>MTSDDDYAFEGAALQPARDNNPPLSISELSFALKRTLEERFGHVRLRGEISKVNRHASGHVYLTLKDDKSAIDGVIWKGVVRGLSVQPETGLEVIVTGKITSYPARSSYQIVIESMEAAGAGALLAQLERLKVRLRDEGLFDPAKKKPLPTFPATIGVITSPTGAVIRDILHRIAERWPCRVIVWPVVVQGDAACGQVSNAIRGFDQMTTDGPIPRPDLLIVARGGGSVEDLWCFNDEGLARTVAAARIPIISAVGHETDTTLIDFVSDRRAPTPTGAAEIATPVLADLRWALSDLEGRLSRAGARMLEDRRTRLRAAARGLPARPEDLLALPQQRLDHAASRLGSGLHRNVAVHERQLAVAAGRLTPGLLRARVERGQDRLRGAADRLTSALQAGVARNERRLLQTAGRLSPAPLHRRLDQRQARLQALSLRLDGVMPRRLERAEDRLAALSRALTTLNPKTPKPGFARIEDADGAMIASAAALSPGQTVQIVFGDGARGATIDGEGAPPRPTPAPKPAPRPKAPPAGQGDLF</sequence>
<gene>
    <name evidence="5" type="primary">xseA</name>
    <name evidence="10" type="ORF">DA69_08805</name>
</gene>
<organism evidence="10 11">
    <name type="scientific">Brevundimonas naejangsanensis</name>
    <dbReference type="NCBI Taxonomy" id="588932"/>
    <lineage>
        <taxon>Bacteria</taxon>
        <taxon>Pseudomonadati</taxon>
        <taxon>Pseudomonadota</taxon>
        <taxon>Alphaproteobacteria</taxon>
        <taxon>Caulobacterales</taxon>
        <taxon>Caulobacteraceae</taxon>
        <taxon>Brevundimonas</taxon>
    </lineage>
</organism>
<comment type="catalytic activity">
    <reaction evidence="5 6">
        <text>Exonucleolytic cleavage in either 5'- to 3'- or 3'- to 5'-direction to yield nucleoside 5'-phosphates.</text>
        <dbReference type="EC" id="3.1.11.6"/>
    </reaction>
</comment>
<evidence type="ECO:0000313" key="11">
    <source>
        <dbReference type="Proteomes" id="UP000077603"/>
    </source>
</evidence>
<evidence type="ECO:0000256" key="5">
    <source>
        <dbReference type="HAMAP-Rule" id="MF_00378"/>
    </source>
</evidence>
<dbReference type="STRING" id="588932.DA69_08805"/>
<dbReference type="Pfam" id="PF13742">
    <property type="entry name" value="tRNA_anti_2"/>
    <property type="match status" value="1"/>
</dbReference>
<keyword evidence="11" id="KW-1185">Reference proteome</keyword>
<feature type="domain" description="Exonuclease VII large subunit C-terminal" evidence="8">
    <location>
        <begin position="140"/>
        <end position="411"/>
    </location>
</feature>
<evidence type="ECO:0000256" key="1">
    <source>
        <dbReference type="ARBA" id="ARBA00022490"/>
    </source>
</evidence>
<name>A0A172Y6R3_9CAUL</name>
<keyword evidence="2 5" id="KW-0540">Nuclease</keyword>
<keyword evidence="1 5" id="KW-0963">Cytoplasm</keyword>
<accession>A0A172Y6R3</accession>
<dbReference type="InterPro" id="IPR020579">
    <property type="entry name" value="Exonuc_VII_lsu_C"/>
</dbReference>
<dbReference type="EMBL" id="CP015614">
    <property type="protein sequence ID" value="ANF54832.1"/>
    <property type="molecule type" value="Genomic_DNA"/>
</dbReference>
<dbReference type="Proteomes" id="UP000077603">
    <property type="component" value="Chromosome"/>
</dbReference>
<dbReference type="NCBIfam" id="TIGR00237">
    <property type="entry name" value="xseA"/>
    <property type="match status" value="1"/>
</dbReference>
<comment type="subunit">
    <text evidence="5">Heterooligomer composed of large and small subunits.</text>
</comment>
<evidence type="ECO:0000259" key="8">
    <source>
        <dbReference type="Pfam" id="PF02601"/>
    </source>
</evidence>
<dbReference type="GO" id="GO:0009318">
    <property type="term" value="C:exodeoxyribonuclease VII complex"/>
    <property type="evidence" value="ECO:0007669"/>
    <property type="project" value="UniProtKB-UniRule"/>
</dbReference>
<keyword evidence="4 5" id="KW-0269">Exonuclease</keyword>
<proteinExistence type="inferred from homology"/>
<dbReference type="KEGG" id="bne:DA69_08805"/>
<dbReference type="GO" id="GO:0008855">
    <property type="term" value="F:exodeoxyribonuclease VII activity"/>
    <property type="evidence" value="ECO:0007669"/>
    <property type="project" value="UniProtKB-UniRule"/>
</dbReference>
<reference evidence="10 11" key="1">
    <citation type="journal article" date="2014" name="Genome Announc.">
        <title>Genome Sequence of a Promising Hydrogen-Producing Facultative Anaerobic Bacterium, Brevundimonas naejangsanensis Strain B1.</title>
        <authorList>
            <person name="Su H."/>
            <person name="Zhang T."/>
            <person name="Bao M."/>
            <person name="Jiang Y."/>
            <person name="Wang Y."/>
            <person name="Tan T."/>
        </authorList>
    </citation>
    <scope>NUCLEOTIDE SEQUENCE [LARGE SCALE GENOMIC DNA]</scope>
    <source>
        <strain evidence="10 11">B1</strain>
    </source>
</reference>
<dbReference type="eggNOG" id="COG1570">
    <property type="taxonomic scope" value="Bacteria"/>
</dbReference>
<evidence type="ECO:0000256" key="2">
    <source>
        <dbReference type="ARBA" id="ARBA00022722"/>
    </source>
</evidence>
<feature type="domain" description="OB-fold nucleic acid binding" evidence="9">
    <location>
        <begin position="24"/>
        <end position="117"/>
    </location>
</feature>
<feature type="compositionally biased region" description="Pro residues" evidence="7">
    <location>
        <begin position="510"/>
        <end position="526"/>
    </location>
</feature>
<dbReference type="GO" id="GO:0005737">
    <property type="term" value="C:cytoplasm"/>
    <property type="evidence" value="ECO:0007669"/>
    <property type="project" value="UniProtKB-SubCell"/>
</dbReference>
<dbReference type="OrthoDB" id="9802795at2"/>
<comment type="subcellular location">
    <subcellularLocation>
        <location evidence="5 6">Cytoplasm</location>
    </subcellularLocation>
</comment>
<dbReference type="AlphaFoldDB" id="A0A172Y6R3"/>
<dbReference type="Pfam" id="PF02601">
    <property type="entry name" value="Exonuc_VII_L"/>
    <property type="match status" value="1"/>
</dbReference>
<feature type="region of interest" description="Disordered" evidence="7">
    <location>
        <begin position="499"/>
        <end position="534"/>
    </location>
</feature>
<dbReference type="EC" id="3.1.11.6" evidence="5"/>
<comment type="similarity">
    <text evidence="5 6">Belongs to the XseA family.</text>
</comment>
<evidence type="ECO:0000259" key="9">
    <source>
        <dbReference type="Pfam" id="PF13742"/>
    </source>
</evidence>
<evidence type="ECO:0000256" key="6">
    <source>
        <dbReference type="RuleBase" id="RU004355"/>
    </source>
</evidence>
<dbReference type="InterPro" id="IPR003753">
    <property type="entry name" value="Exonuc_VII_L"/>
</dbReference>
<dbReference type="PANTHER" id="PTHR30008:SF0">
    <property type="entry name" value="EXODEOXYRIBONUCLEASE 7 LARGE SUBUNIT"/>
    <property type="match status" value="1"/>
</dbReference>
<dbReference type="PANTHER" id="PTHR30008">
    <property type="entry name" value="EXODEOXYRIBONUCLEASE 7 LARGE SUBUNIT"/>
    <property type="match status" value="1"/>
</dbReference>
<evidence type="ECO:0000256" key="4">
    <source>
        <dbReference type="ARBA" id="ARBA00022839"/>
    </source>
</evidence>
<evidence type="ECO:0000313" key="10">
    <source>
        <dbReference type="EMBL" id="ANF54832.1"/>
    </source>
</evidence>
<dbReference type="HAMAP" id="MF_00378">
    <property type="entry name" value="Exonuc_7_L"/>
    <property type="match status" value="1"/>
</dbReference>
<evidence type="ECO:0000256" key="7">
    <source>
        <dbReference type="SAM" id="MobiDB-lite"/>
    </source>
</evidence>
<protein>
    <recommendedName>
        <fullName evidence="5">Exodeoxyribonuclease 7 large subunit</fullName>
        <ecNumber evidence="5">3.1.11.6</ecNumber>
    </recommendedName>
    <alternativeName>
        <fullName evidence="5">Exodeoxyribonuclease VII large subunit</fullName>
        <shortName evidence="5">Exonuclease VII large subunit</shortName>
    </alternativeName>
</protein>
<dbReference type="RefSeq" id="WP_025978356.1">
    <property type="nucleotide sequence ID" value="NZ_CP015614.1"/>
</dbReference>
<comment type="function">
    <text evidence="5">Bidirectionally degrades single-stranded DNA into large acid-insoluble oligonucleotides, which are then degraded further into small acid-soluble oligonucleotides.</text>
</comment>
<dbReference type="GO" id="GO:0006308">
    <property type="term" value="P:DNA catabolic process"/>
    <property type="evidence" value="ECO:0007669"/>
    <property type="project" value="UniProtKB-UniRule"/>
</dbReference>
<evidence type="ECO:0000256" key="3">
    <source>
        <dbReference type="ARBA" id="ARBA00022801"/>
    </source>
</evidence>
<dbReference type="InterPro" id="IPR025824">
    <property type="entry name" value="OB-fold_nuc-bd_dom"/>
</dbReference>
<keyword evidence="3 5" id="KW-0378">Hydrolase</keyword>
<dbReference type="CDD" id="cd04489">
    <property type="entry name" value="ExoVII_LU_OBF"/>
    <property type="match status" value="1"/>
</dbReference>